<organism evidence="1 2">
    <name type="scientific">Kaistella haifensis DSM 19056</name>
    <dbReference type="NCBI Taxonomy" id="1450526"/>
    <lineage>
        <taxon>Bacteria</taxon>
        <taxon>Pseudomonadati</taxon>
        <taxon>Bacteroidota</taxon>
        <taxon>Flavobacteriia</taxon>
        <taxon>Flavobacteriales</taxon>
        <taxon>Weeksellaceae</taxon>
        <taxon>Chryseobacterium group</taxon>
        <taxon>Kaistella</taxon>
    </lineage>
</organism>
<dbReference type="RefSeq" id="WP_051872515.1">
    <property type="nucleotide sequence ID" value="NZ_JASZ02000053.1"/>
</dbReference>
<keyword evidence="2" id="KW-1185">Reference proteome</keyword>
<sequence>MAKLWKVTAKRDSGKIVKGMSVEIVISDRSGEPRPKEIVSAFQTKYNIEVKEGNCGSSYFVIEKI</sequence>
<evidence type="ECO:0000313" key="2">
    <source>
        <dbReference type="Proteomes" id="UP000197587"/>
    </source>
</evidence>
<comment type="caution">
    <text evidence="1">The sequence shown here is derived from an EMBL/GenBank/DDBJ whole genome shotgun (WGS) entry which is preliminary data.</text>
</comment>
<dbReference type="EMBL" id="JASZ02000053">
    <property type="protein sequence ID" value="OWK97018.1"/>
    <property type="molecule type" value="Genomic_DNA"/>
</dbReference>
<reference evidence="1 2" key="1">
    <citation type="submission" date="2017-05" db="EMBL/GenBank/DDBJ databases">
        <title>Genome of Chryseobacterium haifense.</title>
        <authorList>
            <person name="Newman J.D."/>
        </authorList>
    </citation>
    <scope>NUCLEOTIDE SEQUENCE [LARGE SCALE GENOMIC DNA]</scope>
    <source>
        <strain evidence="1 2">DSM 19056</strain>
    </source>
</reference>
<dbReference type="AlphaFoldDB" id="A0A246B6L2"/>
<name>A0A246B6L2_9FLAO</name>
<proteinExistence type="predicted"/>
<dbReference type="Proteomes" id="UP000197587">
    <property type="component" value="Unassembled WGS sequence"/>
</dbReference>
<accession>A0A246B6L2</accession>
<evidence type="ECO:0000313" key="1">
    <source>
        <dbReference type="EMBL" id="OWK97018.1"/>
    </source>
</evidence>
<gene>
    <name evidence="1" type="ORF">AP75_13460</name>
</gene>
<protein>
    <submittedName>
        <fullName evidence="1">Uncharacterized protein</fullName>
    </submittedName>
</protein>